<dbReference type="SUPFAM" id="SSF57667">
    <property type="entry name" value="beta-beta-alpha zinc fingers"/>
    <property type="match status" value="1"/>
</dbReference>
<dbReference type="PROSITE" id="PS00463">
    <property type="entry name" value="ZN2_CY6_FUNGAL_1"/>
    <property type="match status" value="1"/>
</dbReference>
<comment type="caution">
    <text evidence="9">The sequence shown here is derived from an EMBL/GenBank/DDBJ whole genome shotgun (WGS) entry which is preliminary data.</text>
</comment>
<evidence type="ECO:0000256" key="2">
    <source>
        <dbReference type="ARBA" id="ARBA00022833"/>
    </source>
</evidence>
<dbReference type="SUPFAM" id="SSF57701">
    <property type="entry name" value="Zn2/Cys6 DNA-binding domain"/>
    <property type="match status" value="1"/>
</dbReference>
<dbReference type="Pfam" id="PF00096">
    <property type="entry name" value="zf-C2H2"/>
    <property type="match status" value="1"/>
</dbReference>
<dbReference type="PROSITE" id="PS50048">
    <property type="entry name" value="ZN2_CY6_FUNGAL_2"/>
    <property type="match status" value="1"/>
</dbReference>
<dbReference type="AlphaFoldDB" id="A0AB34FVU4"/>
<keyword evidence="6" id="KW-0863">Zinc-finger</keyword>
<evidence type="ECO:0000259" key="7">
    <source>
        <dbReference type="PROSITE" id="PS50048"/>
    </source>
</evidence>
<dbReference type="PANTHER" id="PTHR47660:SF2">
    <property type="entry name" value="TRANSCRIPTION FACTOR WITH C2H2 AND ZN(2)-CYS(6) DNA BINDING DOMAIN (EUROFUNG)"/>
    <property type="match status" value="1"/>
</dbReference>
<organism evidence="9 10">
    <name type="scientific">Purpureocillium lavendulum</name>
    <dbReference type="NCBI Taxonomy" id="1247861"/>
    <lineage>
        <taxon>Eukaryota</taxon>
        <taxon>Fungi</taxon>
        <taxon>Dikarya</taxon>
        <taxon>Ascomycota</taxon>
        <taxon>Pezizomycotina</taxon>
        <taxon>Sordariomycetes</taxon>
        <taxon>Hypocreomycetidae</taxon>
        <taxon>Hypocreales</taxon>
        <taxon>Ophiocordycipitaceae</taxon>
        <taxon>Purpureocillium</taxon>
    </lineage>
</organism>
<keyword evidence="2" id="KW-0862">Zinc</keyword>
<protein>
    <submittedName>
        <fullName evidence="9">Fungal zn(2)-Cys(6) binuclear cluster domain-containing protein</fullName>
    </submittedName>
</protein>
<dbReference type="PROSITE" id="PS50157">
    <property type="entry name" value="ZINC_FINGER_C2H2_2"/>
    <property type="match status" value="2"/>
</dbReference>
<evidence type="ECO:0000256" key="6">
    <source>
        <dbReference type="PROSITE-ProRule" id="PRU00042"/>
    </source>
</evidence>
<keyword evidence="3" id="KW-0805">Transcription regulation</keyword>
<dbReference type="SMART" id="SM00355">
    <property type="entry name" value="ZnF_C2H2"/>
    <property type="match status" value="2"/>
</dbReference>
<keyword evidence="10" id="KW-1185">Reference proteome</keyword>
<dbReference type="PROSITE" id="PS00028">
    <property type="entry name" value="ZINC_FINGER_C2H2_1"/>
    <property type="match status" value="1"/>
</dbReference>
<evidence type="ECO:0000313" key="9">
    <source>
        <dbReference type="EMBL" id="KAJ6443563.1"/>
    </source>
</evidence>
<evidence type="ECO:0000256" key="3">
    <source>
        <dbReference type="ARBA" id="ARBA00023015"/>
    </source>
</evidence>
<feature type="domain" description="C2H2-type" evidence="8">
    <location>
        <begin position="46"/>
        <end position="64"/>
    </location>
</feature>
<feature type="domain" description="C2H2-type" evidence="8">
    <location>
        <begin position="18"/>
        <end position="45"/>
    </location>
</feature>
<gene>
    <name evidence="9" type="ORF">O9K51_04742</name>
</gene>
<evidence type="ECO:0000313" key="10">
    <source>
        <dbReference type="Proteomes" id="UP001163105"/>
    </source>
</evidence>
<keyword evidence="5" id="KW-0539">Nucleus</keyword>
<dbReference type="Gene3D" id="4.10.240.10">
    <property type="entry name" value="Zn(2)-C6 fungal-type DNA-binding domain"/>
    <property type="match status" value="1"/>
</dbReference>
<evidence type="ECO:0000259" key="8">
    <source>
        <dbReference type="PROSITE" id="PS50157"/>
    </source>
</evidence>
<dbReference type="Pfam" id="PF00172">
    <property type="entry name" value="Zn_clus"/>
    <property type="match status" value="1"/>
</dbReference>
<dbReference type="InterPro" id="IPR036864">
    <property type="entry name" value="Zn2-C6_fun-type_DNA-bd_sf"/>
</dbReference>
<dbReference type="EMBL" id="JAQHRD010000003">
    <property type="protein sequence ID" value="KAJ6443563.1"/>
    <property type="molecule type" value="Genomic_DNA"/>
</dbReference>
<keyword evidence="1" id="KW-0479">Metal-binding</keyword>
<evidence type="ECO:0000256" key="4">
    <source>
        <dbReference type="ARBA" id="ARBA00023163"/>
    </source>
</evidence>
<evidence type="ECO:0000256" key="1">
    <source>
        <dbReference type="ARBA" id="ARBA00022723"/>
    </source>
</evidence>
<name>A0AB34FVU4_9HYPO</name>
<dbReference type="SMART" id="SM00066">
    <property type="entry name" value="GAL4"/>
    <property type="match status" value="1"/>
</dbReference>
<feature type="domain" description="Zn(2)-C6 fungal-type" evidence="7">
    <location>
        <begin position="90"/>
        <end position="119"/>
    </location>
</feature>
<keyword evidence="4" id="KW-0804">Transcription</keyword>
<evidence type="ECO:0000256" key="5">
    <source>
        <dbReference type="ARBA" id="ARBA00023242"/>
    </source>
</evidence>
<reference evidence="9" key="1">
    <citation type="submission" date="2023-01" db="EMBL/GenBank/DDBJ databases">
        <title>The growth and conidiation of Purpureocillium lavendulum are regulated by nitrogen source and histone H3K14 acetylation.</title>
        <authorList>
            <person name="Tang P."/>
            <person name="Han J."/>
            <person name="Zhang C."/>
            <person name="Tang P."/>
            <person name="Qi F."/>
            <person name="Zhang K."/>
            <person name="Liang L."/>
        </authorList>
    </citation>
    <scope>NUCLEOTIDE SEQUENCE</scope>
    <source>
        <strain evidence="9">YMF1.00683</strain>
    </source>
</reference>
<dbReference type="CDD" id="cd00067">
    <property type="entry name" value="GAL4"/>
    <property type="match status" value="1"/>
</dbReference>
<dbReference type="PANTHER" id="PTHR47660">
    <property type="entry name" value="TRANSCRIPTION FACTOR WITH C2H2 AND ZN(2)-CYS(6) DNA BINDING DOMAIN (EUROFUNG)-RELATED-RELATED"/>
    <property type="match status" value="1"/>
</dbReference>
<dbReference type="Gene3D" id="3.30.160.60">
    <property type="entry name" value="Classic Zinc Finger"/>
    <property type="match status" value="1"/>
</dbReference>
<dbReference type="InterPro" id="IPR036236">
    <property type="entry name" value="Znf_C2H2_sf"/>
</dbReference>
<sequence>MATRASKATRDGSTPPSYVCPICERSFSRAEHRDRHVATHSLLRPYRCNFCGHQFQRTDSLRRHVDKCTKNLRSLAGNGSDEVRSRVKSACDLCHSKKLKCDGKQPCRKCLAKRHECTYQRSDRLRLLHSPDSMSPPIEPSESTHTNTEAILVNTSDTNRKEAPFAASILSSSAEASTALPEAMLQSWIGDIDLASAVPLLDDRGMALPCPDVISPDCVDDLCNIAFGDPLTWMGTTFLPGLEDEYFALNSAMLGSPGDPFHPAADLDYLAELLQLDEPGSRFDEQTARWLQMPLVPRKYDLEILNALLKIFLRHVSETFTSFRDFRITSHTLPEQILAMAAVGSLFVNLKGGPRISRVLFTDCNRLLNNFVSGSVKHSRQAAMSLVQAFLASELFGICGGHPRSRELSEAYHQSLIQALYMHGLLSADNAAGNEKMQQERLVTDILLLESYRTSLFQLKPILTPACLAHTGWGGGEAGSAQPLNFVEQQASHLTSPESSELTFTSLLLISTSSWLAGGHWVGSSYEAANRDYDPAIIHASIDVLLQQSSSSSNISARLFSRMIIVALHAPLVDISDAAYSATMQRKPTTAMVECIRSWCRSFDVEVAVEHALHILDTMAAIPVPGQAGSVKEEYIEAPHDAHCVFSAALVIWASKHTKFRPTSEKSPEPMPQLRQAVQVLKRMRLLVARTLSQVLQKLTQVESSTRSLDAQAPDGHSDRL</sequence>
<accession>A0AB34FVU4</accession>
<dbReference type="InterPro" id="IPR001138">
    <property type="entry name" value="Zn2Cys6_DnaBD"/>
</dbReference>
<dbReference type="Proteomes" id="UP001163105">
    <property type="component" value="Unassembled WGS sequence"/>
</dbReference>
<proteinExistence type="predicted"/>
<dbReference type="GO" id="GO:0008270">
    <property type="term" value="F:zinc ion binding"/>
    <property type="evidence" value="ECO:0007669"/>
    <property type="project" value="UniProtKB-KW"/>
</dbReference>
<dbReference type="GO" id="GO:0000981">
    <property type="term" value="F:DNA-binding transcription factor activity, RNA polymerase II-specific"/>
    <property type="evidence" value="ECO:0007669"/>
    <property type="project" value="InterPro"/>
</dbReference>
<dbReference type="InterPro" id="IPR013087">
    <property type="entry name" value="Znf_C2H2_type"/>
</dbReference>